<reference evidence="2" key="1">
    <citation type="journal article" date="2008" name="Chem. Biol.">
        <title>Molecular Analysis of the Kirromycin Biosynthetic Gene Cluster Revealed beta-Alanine as Precursor of the Pyridone Moiety.</title>
        <authorList>
            <person name="Weber T."/>
            <person name="Laiple K.J."/>
            <person name="Pross E.K."/>
            <person name="Textor A."/>
            <person name="Grond S."/>
            <person name="Welzel K."/>
            <person name="Pelzer S."/>
            <person name="Vente A."/>
            <person name="Wohlleben W."/>
        </authorList>
    </citation>
    <scope>NUCLEOTIDE SEQUENCE</scope>
    <source>
        <strain evidence="2">Tu 365</strain>
    </source>
</reference>
<organism evidence="2">
    <name type="scientific">Streptomyces collinus</name>
    <dbReference type="NCBI Taxonomy" id="42684"/>
    <lineage>
        <taxon>Bacteria</taxon>
        <taxon>Bacillati</taxon>
        <taxon>Actinomycetota</taxon>
        <taxon>Actinomycetes</taxon>
        <taxon>Kitasatosporales</taxon>
        <taxon>Streptomycetaceae</taxon>
        <taxon>Streptomyces</taxon>
    </lineage>
</organism>
<dbReference type="AlphaFoldDB" id="B0B4Z7"/>
<dbReference type="InterPro" id="IPR036866">
    <property type="entry name" value="RibonucZ/Hydroxyglut_hydro"/>
</dbReference>
<dbReference type="Pfam" id="PF00753">
    <property type="entry name" value="Lactamase_B"/>
    <property type="match status" value="1"/>
</dbReference>
<accession>B0B4Z7</accession>
<gene>
    <name evidence="2" type="ORF">orf_L4</name>
</gene>
<name>B0B4Z7_STRCU</name>
<feature type="domain" description="Metallo-beta-lactamase" evidence="1">
    <location>
        <begin position="61"/>
        <end position="226"/>
    </location>
</feature>
<evidence type="ECO:0000259" key="1">
    <source>
        <dbReference type="SMART" id="SM00849"/>
    </source>
</evidence>
<dbReference type="PANTHER" id="PTHR42951:SF4">
    <property type="entry name" value="ACYL-COENZYME A THIOESTERASE MBLAC2"/>
    <property type="match status" value="1"/>
</dbReference>
<dbReference type="SMART" id="SM00849">
    <property type="entry name" value="Lactamase_B"/>
    <property type="match status" value="1"/>
</dbReference>
<dbReference type="EMBL" id="AM746336">
    <property type="protein sequence ID" value="CAN89626.1"/>
    <property type="molecule type" value="Genomic_DNA"/>
</dbReference>
<dbReference type="SUPFAM" id="SSF56281">
    <property type="entry name" value="Metallo-hydrolase/oxidoreductase"/>
    <property type="match status" value="1"/>
</dbReference>
<proteinExistence type="predicted"/>
<sequence>MSAGTPFTDVDRPLRRPRELDVRWIHGSPSSKHNTDPDIQVYAYDEHTVILRQNMAIDYEAPFLFLLFGATQAVLIDTGATASAEFFPLRRVVDELVDGWLARHPRRDYHLLVLHTHAHADHIAGDRQFADRPRTTVVDAELTAAWRHFGFDKDPDAVARVDLGGRVLECLATPGHHEAAVTFYDPWTGFLLTGDTVYPGRLYVQDWSARTTYQPHEPPLQMTTGHLQDIRAALNEIGDRPRRLPYPLFVICPDD</sequence>
<dbReference type="InterPro" id="IPR001279">
    <property type="entry name" value="Metallo-B-lactamas"/>
</dbReference>
<dbReference type="InterPro" id="IPR050855">
    <property type="entry name" value="NDM-1-like"/>
</dbReference>
<dbReference type="OMA" id="LGCHIEM"/>
<evidence type="ECO:0000313" key="2">
    <source>
        <dbReference type="EMBL" id="CAN89626.1"/>
    </source>
</evidence>
<protein>
    <submittedName>
        <fullName evidence="2">Putative metallo-beta-lactamase family protein</fullName>
    </submittedName>
</protein>
<dbReference type="Gene3D" id="3.60.15.10">
    <property type="entry name" value="Ribonuclease Z/Hydroxyacylglutathione hydrolase-like"/>
    <property type="match status" value="1"/>
</dbReference>
<dbReference type="PANTHER" id="PTHR42951">
    <property type="entry name" value="METALLO-BETA-LACTAMASE DOMAIN-CONTAINING"/>
    <property type="match status" value="1"/>
</dbReference>